<dbReference type="InterPro" id="IPR038454">
    <property type="entry name" value="DnaA_N_sf"/>
</dbReference>
<feature type="domain" description="DnaA N-terminal" evidence="1">
    <location>
        <begin position="12"/>
        <end position="69"/>
    </location>
</feature>
<evidence type="ECO:0000313" key="2">
    <source>
        <dbReference type="EMBL" id="BAJ64459.1"/>
    </source>
</evidence>
<gene>
    <name evidence="2" type="ordered locus">ANT_24330</name>
</gene>
<dbReference type="KEGG" id="atm:ANT_24330"/>
<evidence type="ECO:0000259" key="1">
    <source>
        <dbReference type="Pfam" id="PF11638"/>
    </source>
</evidence>
<keyword evidence="3" id="KW-1185">Reference proteome</keyword>
<reference evidence="2 3" key="1">
    <citation type="submission" date="2010-12" db="EMBL/GenBank/DDBJ databases">
        <title>Whole genome sequence of Anaerolinea thermophila UNI-1.</title>
        <authorList>
            <person name="Narita-Yamada S."/>
            <person name="Kishi E."/>
            <person name="Watanabe Y."/>
            <person name="Takasaki K."/>
            <person name="Ankai A."/>
            <person name="Oguchi A."/>
            <person name="Fukui S."/>
            <person name="Takahashi M."/>
            <person name="Yashiro I."/>
            <person name="Hosoyama A."/>
            <person name="Sekiguchi Y."/>
            <person name="Hanada S."/>
            <person name="Fujita N."/>
        </authorList>
    </citation>
    <scope>NUCLEOTIDE SEQUENCE [LARGE SCALE GENOMIC DNA]</scope>
    <source>
        <strain evidence="3">DSM 14523 / JCM 11388 / NBRC 100420 / UNI-1</strain>
    </source>
</reference>
<dbReference type="eggNOG" id="COG0593">
    <property type="taxonomic scope" value="Bacteria"/>
</dbReference>
<sequence>MDETNRGISPEQAWKSALEQIRQEMSRAAFDTWVASAQLIGWENSCFRASVRNAYARDWLESRLSGTLRRKLSALMGSEQDVEFVVWDEPAPVTPSAETAEESLEIEGVSDETLYQELVQPDRVITLPGYFRRWVGVLGPELAWMYVAFRQAAYYAERGRKHGTSQVHFSGKQIAALCGITERTFWNRSAKAETWERLRGLVERGDGGTGWRQEDGRPVQTSHRYRVWLSLPLTPQDTARLVRWLKVSLEGGVRSLLERAGLLTLSELEDFEGDEIGRPMSVRQIVHAVAGAQMGREEIEALVAIVQERLMPSGDILMITHFFLEQVLPRLGAGPAWLYVLLRDRCWEGSEPRDVVRIEGGYAELARWLGLSRPLTVYEWLNTKPSLLWAYVRPVEQERRWSGDSKWDIPRYFRVLLSDFPPEYLNLKDEEAVRAYFSRDRFTLGVREFEPELLRDFHSLVTQFSEFGYATFIVWLRNFHTPVTQFSEFGYATFIPRLRDFHSLVTQFSELKLLNSGLSSKALVKDQPPPLIPPLQTQTSPPADEVNRLVGVRFGWEILEHLGVNPEVQERMAESGIEPWMVISWLLYAAGRKTIQDPLAFAVARVLKRRQGAGGEHDVLAQNPLQLAVRLREMDLPARLKQALLGDNRPSGNTVLDNTHRRYVEGVYADFIEH</sequence>
<dbReference type="Proteomes" id="UP000008922">
    <property type="component" value="Chromosome"/>
</dbReference>
<dbReference type="AlphaFoldDB" id="E8MYX3"/>
<dbReference type="EMBL" id="AP012029">
    <property type="protein sequence ID" value="BAJ64459.1"/>
    <property type="molecule type" value="Genomic_DNA"/>
</dbReference>
<dbReference type="InParanoid" id="E8MYX3"/>
<dbReference type="Pfam" id="PF11638">
    <property type="entry name" value="DnaA_N"/>
    <property type="match status" value="1"/>
</dbReference>
<dbReference type="InterPro" id="IPR024633">
    <property type="entry name" value="DnaA_N_dom"/>
</dbReference>
<organism evidence="2 3">
    <name type="scientific">Anaerolinea thermophila (strain DSM 14523 / JCM 11388 / NBRC 100420 / UNI-1)</name>
    <dbReference type="NCBI Taxonomy" id="926569"/>
    <lineage>
        <taxon>Bacteria</taxon>
        <taxon>Bacillati</taxon>
        <taxon>Chloroflexota</taxon>
        <taxon>Anaerolineae</taxon>
        <taxon>Anaerolineales</taxon>
        <taxon>Anaerolineaceae</taxon>
        <taxon>Anaerolinea</taxon>
    </lineage>
</organism>
<protein>
    <recommendedName>
        <fullName evidence="1">DnaA N-terminal domain-containing protein</fullName>
    </recommendedName>
</protein>
<dbReference type="Gene3D" id="3.30.300.180">
    <property type="match status" value="1"/>
</dbReference>
<dbReference type="OrthoDB" id="145188at2"/>
<accession>E8MYX3</accession>
<name>E8MYX3_ANATU</name>
<dbReference type="STRING" id="926569.ANT_24330"/>
<dbReference type="HOGENOM" id="CLU_407508_0_0_0"/>
<dbReference type="RefSeq" id="WP_013560814.1">
    <property type="nucleotide sequence ID" value="NC_014960.1"/>
</dbReference>
<evidence type="ECO:0000313" key="3">
    <source>
        <dbReference type="Proteomes" id="UP000008922"/>
    </source>
</evidence>
<proteinExistence type="predicted"/>